<feature type="region of interest" description="Disordered" evidence="2">
    <location>
        <begin position="81"/>
        <end position="108"/>
    </location>
</feature>
<dbReference type="Proteomes" id="UP001196509">
    <property type="component" value="Unassembled WGS sequence"/>
</dbReference>
<evidence type="ECO:0000313" key="4">
    <source>
        <dbReference type="Proteomes" id="UP001196509"/>
    </source>
</evidence>
<gene>
    <name evidence="3" type="ORF">K1W69_05705</name>
</gene>
<keyword evidence="1" id="KW-0175">Coiled coil</keyword>
<evidence type="ECO:0000256" key="1">
    <source>
        <dbReference type="SAM" id="Coils"/>
    </source>
</evidence>
<keyword evidence="4" id="KW-1185">Reference proteome</keyword>
<dbReference type="RefSeq" id="WP_220227343.1">
    <property type="nucleotide sequence ID" value="NZ_JAICBX010000001.1"/>
</dbReference>
<comment type="caution">
    <text evidence="3">The sequence shown here is derived from an EMBL/GenBank/DDBJ whole genome shotgun (WGS) entry which is preliminary data.</text>
</comment>
<name>A0AAE3CYU8_9HYPH</name>
<accession>A0AAE3CYU8</accession>
<evidence type="ECO:0008006" key="5">
    <source>
        <dbReference type="Google" id="ProtNLM"/>
    </source>
</evidence>
<sequence length="348" mass="36975">MTSDAERIEDEIRNTRARIDMKMNELENKLSPSGFLNAALGDGNEQVADLGNAMVKKAKENPVSALLIGAGLAGLYLASRSQSAKGGNDETTEFAAEPIAQPKPTDPAERIAQNAESIRNELNELRDSVAQSVEEFSAAASKGSDAARESVHNASERVRQASDRVAEYANSATRALGDVPDHAREIGRTVTDTVRSGVDSAGHFASKQARVTRHRADSAAEWVRENPVSAGLVALAVGAAAASIFTARKPSASVEASRKLHSAAREREGYDEPKGRERFENFQKAAESQATKSAPRKGPVTKSEKGPKSASVKSSAKPLKNGPAYKKAPTVKTAASTKTVEPEKTDRA</sequence>
<reference evidence="3" key="1">
    <citation type="submission" date="2021-08" db="EMBL/GenBank/DDBJ databases">
        <title>Hoeflea bacterium WL0058 sp. nov., isolated from the sediment.</title>
        <authorList>
            <person name="Wang L."/>
            <person name="Zhang D."/>
        </authorList>
    </citation>
    <scope>NUCLEOTIDE SEQUENCE</scope>
    <source>
        <strain evidence="3">WL0058</strain>
    </source>
</reference>
<feature type="compositionally biased region" description="Low complexity" evidence="2">
    <location>
        <begin position="308"/>
        <end position="318"/>
    </location>
</feature>
<dbReference type="AlphaFoldDB" id="A0AAE3CYU8"/>
<dbReference type="Gene3D" id="1.20.1480.30">
    <property type="entry name" value="Designed four-helix bundle protein"/>
    <property type="match status" value="1"/>
</dbReference>
<evidence type="ECO:0000256" key="2">
    <source>
        <dbReference type="SAM" id="MobiDB-lite"/>
    </source>
</evidence>
<feature type="compositionally biased region" description="Basic and acidic residues" evidence="2">
    <location>
        <begin position="145"/>
        <end position="162"/>
    </location>
</feature>
<proteinExistence type="predicted"/>
<feature type="region of interest" description="Disordered" evidence="2">
    <location>
        <begin position="135"/>
        <end position="162"/>
    </location>
</feature>
<evidence type="ECO:0000313" key="3">
    <source>
        <dbReference type="EMBL" id="MBW8636680.1"/>
    </source>
</evidence>
<feature type="coiled-coil region" evidence="1">
    <location>
        <begin position="108"/>
        <end position="135"/>
    </location>
</feature>
<protein>
    <recommendedName>
        <fullName evidence="5">DUF3618 domain-containing protein</fullName>
    </recommendedName>
</protein>
<feature type="region of interest" description="Disordered" evidence="2">
    <location>
        <begin position="247"/>
        <end position="348"/>
    </location>
</feature>
<dbReference type="EMBL" id="JAICBX010000001">
    <property type="protein sequence ID" value="MBW8636680.1"/>
    <property type="molecule type" value="Genomic_DNA"/>
</dbReference>
<feature type="compositionally biased region" description="Basic and acidic residues" evidence="2">
    <location>
        <begin position="263"/>
        <end position="281"/>
    </location>
</feature>
<organism evidence="3 4">
    <name type="scientific">Flavimaribacter sediminis</name>
    <dbReference type="NCBI Taxonomy" id="2865987"/>
    <lineage>
        <taxon>Bacteria</taxon>
        <taxon>Pseudomonadati</taxon>
        <taxon>Pseudomonadota</taxon>
        <taxon>Alphaproteobacteria</taxon>
        <taxon>Hyphomicrobiales</taxon>
        <taxon>Rhizobiaceae</taxon>
        <taxon>Flavimaribacter</taxon>
    </lineage>
</organism>